<keyword evidence="1" id="KW-1133">Transmembrane helix</keyword>
<gene>
    <name evidence="2" type="ordered locus">Cyan7822_2646</name>
</gene>
<dbReference type="eggNOG" id="ENOG5030QF9">
    <property type="taxonomic scope" value="Bacteria"/>
</dbReference>
<protein>
    <submittedName>
        <fullName evidence="2">Uncharacterized protein</fullName>
    </submittedName>
</protein>
<dbReference type="RefSeq" id="WP_013322719.1">
    <property type="nucleotide sequence ID" value="NC_014501.1"/>
</dbReference>
<accession>E0UJ34</accession>
<reference evidence="3" key="1">
    <citation type="journal article" date="2011" name="MBio">
        <title>Novel metabolic attributes of the genus Cyanothece, comprising a group of unicellular nitrogen-fixing Cyanobacteria.</title>
        <authorList>
            <person name="Bandyopadhyay A."/>
            <person name="Elvitigala T."/>
            <person name="Welsh E."/>
            <person name="Stockel J."/>
            <person name="Liberton M."/>
            <person name="Min H."/>
            <person name="Sherman L.A."/>
            <person name="Pakrasi H.B."/>
        </authorList>
    </citation>
    <scope>NUCLEOTIDE SEQUENCE [LARGE SCALE GENOMIC DNA]</scope>
    <source>
        <strain evidence="3">PCC 7822</strain>
    </source>
</reference>
<sequence>MSRPSNGSPTLWLSLLTSPFLLFLIAFQSIIEGLIELGQTSEEIFRGSRLPILNIPEEQQKQE</sequence>
<dbReference type="OrthoDB" id="516277at2"/>
<evidence type="ECO:0000313" key="2">
    <source>
        <dbReference type="EMBL" id="ADN14614.1"/>
    </source>
</evidence>
<dbReference type="Proteomes" id="UP000008206">
    <property type="component" value="Chromosome"/>
</dbReference>
<organism evidence="2 3">
    <name type="scientific">Gloeothece verrucosa (strain PCC 7822)</name>
    <name type="common">Cyanothece sp. (strain PCC 7822)</name>
    <dbReference type="NCBI Taxonomy" id="497965"/>
    <lineage>
        <taxon>Bacteria</taxon>
        <taxon>Bacillati</taxon>
        <taxon>Cyanobacteriota</taxon>
        <taxon>Cyanophyceae</taxon>
        <taxon>Oscillatoriophycideae</taxon>
        <taxon>Chroococcales</taxon>
        <taxon>Aphanothecaceae</taxon>
        <taxon>Gloeothece</taxon>
        <taxon>Gloeothece verrucosa</taxon>
    </lineage>
</organism>
<dbReference type="KEGG" id="cyj:Cyan7822_2646"/>
<keyword evidence="1" id="KW-0472">Membrane</keyword>
<evidence type="ECO:0000256" key="1">
    <source>
        <dbReference type="SAM" id="Phobius"/>
    </source>
</evidence>
<evidence type="ECO:0000313" key="3">
    <source>
        <dbReference type="Proteomes" id="UP000008206"/>
    </source>
</evidence>
<dbReference type="EMBL" id="CP002198">
    <property type="protein sequence ID" value="ADN14614.1"/>
    <property type="molecule type" value="Genomic_DNA"/>
</dbReference>
<proteinExistence type="predicted"/>
<name>E0UJ34_GLOV7</name>
<dbReference type="HOGENOM" id="CLU_176958_1_1_3"/>
<keyword evidence="3" id="KW-1185">Reference proteome</keyword>
<keyword evidence="1" id="KW-0812">Transmembrane</keyword>
<feature type="transmembrane region" description="Helical" evidence="1">
    <location>
        <begin position="12"/>
        <end position="31"/>
    </location>
</feature>
<dbReference type="AlphaFoldDB" id="E0UJ34"/>